<dbReference type="AlphaFoldDB" id="A0A060HZX4"/>
<dbReference type="GO" id="GO:0016740">
    <property type="term" value="F:transferase activity"/>
    <property type="evidence" value="ECO:0007669"/>
    <property type="project" value="UniProtKB-KW"/>
</dbReference>
<dbReference type="Gene3D" id="1.10.600.10">
    <property type="entry name" value="Farnesyl Diphosphate Synthase"/>
    <property type="match status" value="1"/>
</dbReference>
<accession>A0A060HZX4</accession>
<reference evidence="1 2" key="1">
    <citation type="submission" date="2013-12" db="EMBL/GenBank/DDBJ databases">
        <title>Complete genome sequence of Rhizobium etli bv. mimosae IE4771.</title>
        <authorList>
            <person name="Bustos P."/>
            <person name="Santamaria R.I."/>
            <person name="Lozano L."/>
            <person name="Ormeno-Orrillo E."/>
            <person name="Rogel M.A."/>
            <person name="Romero D."/>
            <person name="Cevallos M.A."/>
            <person name="Martinez-Romero E."/>
            <person name="Gonzalez V."/>
        </authorList>
    </citation>
    <scope>NUCLEOTIDE SEQUENCE [LARGE SCALE GENOMIC DNA]</scope>
    <source>
        <strain evidence="1 2">IE4771</strain>
    </source>
</reference>
<sequence length="285" mass="30934">MAEGNIATNQDICLAMLRDNDRDRYLACLLSPQDKRGALAALYAFNAELARIRDLVHEPLPGEVRMQYWRDLLEGSAHGSTAANPVAVALLGAIETHRLPRKTLIDMIEARTFDLYDDPMETRVSLEGYAGETASALIQLASLVLSPEAAAQSADAAGHAGVAQAVAGLLLLMPLHRRRGQLYIPLQILSATGLDRDTFLAGEDRQRISAAVEAFAGLGREHLAKARGAGPIAPAVFPAFLPVTLAEPVLRKAQRRGALVFERPLQPPQWRRQLAMALAASRRKI</sequence>
<dbReference type="OrthoDB" id="9814909at2"/>
<dbReference type="KEGG" id="rei:IE4771_CH01918"/>
<dbReference type="SUPFAM" id="SSF48576">
    <property type="entry name" value="Terpenoid synthases"/>
    <property type="match status" value="1"/>
</dbReference>
<name>A0A060HZX4_RHIET</name>
<evidence type="ECO:0000313" key="1">
    <source>
        <dbReference type="EMBL" id="AIC27039.1"/>
    </source>
</evidence>
<proteinExistence type="predicted"/>
<organism evidence="1 2">
    <name type="scientific">Rhizobium etli bv. mimosae str. IE4771</name>
    <dbReference type="NCBI Taxonomy" id="1432050"/>
    <lineage>
        <taxon>Bacteria</taxon>
        <taxon>Pseudomonadati</taxon>
        <taxon>Pseudomonadota</taxon>
        <taxon>Alphaproteobacteria</taxon>
        <taxon>Hyphomicrobiales</taxon>
        <taxon>Rhizobiaceae</taxon>
        <taxon>Rhizobium/Agrobacterium group</taxon>
        <taxon>Rhizobium</taxon>
    </lineage>
</organism>
<dbReference type="Pfam" id="PF00494">
    <property type="entry name" value="SQS_PSY"/>
    <property type="match status" value="1"/>
</dbReference>
<dbReference type="InterPro" id="IPR008949">
    <property type="entry name" value="Isoprenoid_synthase_dom_sf"/>
</dbReference>
<dbReference type="HOGENOM" id="CLU_037269_6_1_5"/>
<dbReference type="RefSeq" id="WP_038688508.1">
    <property type="nucleotide sequence ID" value="NZ_CP006986.1"/>
</dbReference>
<protein>
    <submittedName>
        <fullName evidence="1">Phytoene synthase protein</fullName>
        <ecNumber evidence="1">2.5.1.32</ecNumber>
    </submittedName>
</protein>
<dbReference type="InterPro" id="IPR002060">
    <property type="entry name" value="Squ/phyt_synthse"/>
</dbReference>
<gene>
    <name evidence="1" type="ORF">IE4771_CH01918</name>
</gene>
<evidence type="ECO:0000313" key="2">
    <source>
        <dbReference type="Proteomes" id="UP000027180"/>
    </source>
</evidence>
<dbReference type="Proteomes" id="UP000027180">
    <property type="component" value="Chromosome"/>
</dbReference>
<dbReference type="EMBL" id="CP006986">
    <property type="protein sequence ID" value="AIC27039.1"/>
    <property type="molecule type" value="Genomic_DNA"/>
</dbReference>
<dbReference type="EC" id="2.5.1.32" evidence="1"/>
<keyword evidence="1" id="KW-0808">Transferase</keyword>